<sequence>MRTHLARPAGALAAAVLSAVLLAACDTGAATGPAAASSAAPATSTAPTRPAGEVPLGPAGYGALRLGMTPAQAAATKLITTPAGEKTGCWTYAHLIGSGKTGQDDIDGRLFFSEKLGLAAIYAYPGVETPEGITVGSTVDEVRRAYPSWEAVGGEAEGRGYVKVPGNDAAAYRIEVDKGKVVQLSLQLGKQDCYE</sequence>
<evidence type="ECO:0000256" key="2">
    <source>
        <dbReference type="SAM" id="SignalP"/>
    </source>
</evidence>
<feature type="signal peptide" evidence="2">
    <location>
        <begin position="1"/>
        <end position="23"/>
    </location>
</feature>
<evidence type="ECO:0000313" key="3">
    <source>
        <dbReference type="EMBL" id="MFC7243323.1"/>
    </source>
</evidence>
<keyword evidence="2" id="KW-0732">Signal</keyword>
<accession>A0ABW2GW73</accession>
<evidence type="ECO:0000313" key="4">
    <source>
        <dbReference type="Proteomes" id="UP001596392"/>
    </source>
</evidence>
<evidence type="ECO:0000256" key="1">
    <source>
        <dbReference type="SAM" id="MobiDB-lite"/>
    </source>
</evidence>
<dbReference type="RefSeq" id="WP_376806534.1">
    <property type="nucleotide sequence ID" value="NZ_JBHTAC010000010.1"/>
</dbReference>
<proteinExistence type="predicted"/>
<dbReference type="PROSITE" id="PS51257">
    <property type="entry name" value="PROKAR_LIPOPROTEIN"/>
    <property type="match status" value="1"/>
</dbReference>
<gene>
    <name evidence="3" type="ORF">ACFQO7_12625</name>
</gene>
<feature type="chain" id="PRO_5047147323" description="Lipoprotein" evidence="2">
    <location>
        <begin position="24"/>
        <end position="195"/>
    </location>
</feature>
<evidence type="ECO:0008006" key="5">
    <source>
        <dbReference type="Google" id="ProtNLM"/>
    </source>
</evidence>
<keyword evidence="4" id="KW-1185">Reference proteome</keyword>
<comment type="caution">
    <text evidence="3">The sequence shown here is derived from an EMBL/GenBank/DDBJ whole genome shotgun (WGS) entry which is preliminary data.</text>
</comment>
<reference evidence="4" key="1">
    <citation type="journal article" date="2019" name="Int. J. Syst. Evol. Microbiol.">
        <title>The Global Catalogue of Microorganisms (GCM) 10K type strain sequencing project: providing services to taxonomists for standard genome sequencing and annotation.</title>
        <authorList>
            <consortium name="The Broad Institute Genomics Platform"/>
            <consortium name="The Broad Institute Genome Sequencing Center for Infectious Disease"/>
            <person name="Wu L."/>
            <person name="Ma J."/>
        </authorList>
    </citation>
    <scope>NUCLEOTIDE SEQUENCE [LARGE SCALE GENOMIC DNA]</scope>
    <source>
        <strain evidence="4">CGMCC 1.9106</strain>
    </source>
</reference>
<feature type="compositionally biased region" description="Low complexity" evidence="1">
    <location>
        <begin position="35"/>
        <end position="52"/>
    </location>
</feature>
<dbReference type="Proteomes" id="UP001596392">
    <property type="component" value="Unassembled WGS sequence"/>
</dbReference>
<feature type="region of interest" description="Disordered" evidence="1">
    <location>
        <begin position="35"/>
        <end position="54"/>
    </location>
</feature>
<dbReference type="EMBL" id="JBHTAC010000010">
    <property type="protein sequence ID" value="MFC7243323.1"/>
    <property type="molecule type" value="Genomic_DNA"/>
</dbReference>
<name>A0ABW2GW73_9ACTN</name>
<protein>
    <recommendedName>
        <fullName evidence="5">Lipoprotein</fullName>
    </recommendedName>
</protein>
<organism evidence="3 4">
    <name type="scientific">Catellatospora aurea</name>
    <dbReference type="NCBI Taxonomy" id="1337874"/>
    <lineage>
        <taxon>Bacteria</taxon>
        <taxon>Bacillati</taxon>
        <taxon>Actinomycetota</taxon>
        <taxon>Actinomycetes</taxon>
        <taxon>Micromonosporales</taxon>
        <taxon>Micromonosporaceae</taxon>
        <taxon>Catellatospora</taxon>
    </lineage>
</organism>